<dbReference type="OrthoDB" id="9789465at2"/>
<keyword evidence="2" id="KW-0238">DNA-binding</keyword>
<accession>A0A1V4ITV3</accession>
<dbReference type="InterPro" id="IPR000792">
    <property type="entry name" value="Tscrpt_reg_LuxR_C"/>
</dbReference>
<dbReference type="GO" id="GO:0003677">
    <property type="term" value="F:DNA binding"/>
    <property type="evidence" value="ECO:0007669"/>
    <property type="project" value="UniProtKB-KW"/>
</dbReference>
<dbReference type="InterPro" id="IPR016032">
    <property type="entry name" value="Sig_transdc_resp-reg_C-effctor"/>
</dbReference>
<gene>
    <name evidence="5" type="primary">malT_2</name>
    <name evidence="5" type="ORF">CLCHR_16630</name>
</gene>
<comment type="caution">
    <text evidence="5">The sequence shown here is derived from an EMBL/GenBank/DDBJ whole genome shotgun (WGS) entry which is preliminary data.</text>
</comment>
<dbReference type="PROSITE" id="PS00622">
    <property type="entry name" value="HTH_LUXR_1"/>
    <property type="match status" value="1"/>
</dbReference>
<dbReference type="PROSITE" id="PS50043">
    <property type="entry name" value="HTH_LUXR_2"/>
    <property type="match status" value="1"/>
</dbReference>
<dbReference type="InterPro" id="IPR011990">
    <property type="entry name" value="TPR-like_helical_dom_sf"/>
</dbReference>
<organism evidence="5 6">
    <name type="scientific">Clostridium chromiireducens</name>
    <dbReference type="NCBI Taxonomy" id="225345"/>
    <lineage>
        <taxon>Bacteria</taxon>
        <taxon>Bacillati</taxon>
        <taxon>Bacillota</taxon>
        <taxon>Clostridia</taxon>
        <taxon>Eubacteriales</taxon>
        <taxon>Clostridiaceae</taxon>
        <taxon>Clostridium</taxon>
    </lineage>
</organism>
<dbReference type="Proteomes" id="UP000191056">
    <property type="component" value="Unassembled WGS sequence"/>
</dbReference>
<evidence type="ECO:0000259" key="4">
    <source>
        <dbReference type="PROSITE" id="PS50043"/>
    </source>
</evidence>
<protein>
    <submittedName>
        <fullName evidence="5">HTH-type transcriptional regulator MalT</fullName>
    </submittedName>
</protein>
<dbReference type="Pfam" id="PF00196">
    <property type="entry name" value="GerE"/>
    <property type="match status" value="1"/>
</dbReference>
<keyword evidence="1" id="KW-0805">Transcription regulation</keyword>
<dbReference type="CDD" id="cd06170">
    <property type="entry name" value="LuxR_C_like"/>
    <property type="match status" value="1"/>
</dbReference>
<dbReference type="AlphaFoldDB" id="A0A1V4ITV3"/>
<dbReference type="SMART" id="SM00421">
    <property type="entry name" value="HTH_LUXR"/>
    <property type="match status" value="1"/>
</dbReference>
<dbReference type="InterPro" id="IPR027417">
    <property type="entry name" value="P-loop_NTPase"/>
</dbReference>
<keyword evidence="3" id="KW-0804">Transcription</keyword>
<keyword evidence="6" id="KW-1185">Reference proteome</keyword>
<dbReference type="GO" id="GO:0006355">
    <property type="term" value="P:regulation of DNA-templated transcription"/>
    <property type="evidence" value="ECO:0007669"/>
    <property type="project" value="InterPro"/>
</dbReference>
<evidence type="ECO:0000256" key="3">
    <source>
        <dbReference type="ARBA" id="ARBA00023163"/>
    </source>
</evidence>
<dbReference type="InterPro" id="IPR059106">
    <property type="entry name" value="WHD_MalT"/>
</dbReference>
<evidence type="ECO:0000313" key="5">
    <source>
        <dbReference type="EMBL" id="OPJ63323.1"/>
    </source>
</evidence>
<feature type="domain" description="HTH luxR-type" evidence="4">
    <location>
        <begin position="788"/>
        <end position="853"/>
    </location>
</feature>
<dbReference type="EMBL" id="MZGT01000018">
    <property type="protein sequence ID" value="OPJ63323.1"/>
    <property type="molecule type" value="Genomic_DNA"/>
</dbReference>
<dbReference type="RefSeq" id="WP_079439229.1">
    <property type="nucleotide sequence ID" value="NZ_MZGT01000018.1"/>
</dbReference>
<dbReference type="Gene3D" id="1.25.40.10">
    <property type="entry name" value="Tetratricopeptide repeat domain"/>
    <property type="match status" value="1"/>
</dbReference>
<dbReference type="PRINTS" id="PR00038">
    <property type="entry name" value="HTHLUXR"/>
</dbReference>
<evidence type="ECO:0000313" key="6">
    <source>
        <dbReference type="Proteomes" id="UP000191056"/>
    </source>
</evidence>
<sequence>MKNILYTRLIRPKSKIDNIFRRNQNIQNKLNAITENKLTVVKGGAAVGKSTLISDYVGEKKNYMWLSLDEKSDDLSYFWTYILHGLKGNIVDLNFYIDMINPLVNREDIFELILSLINELIIEEELFIVLDDFHYIEDKFLMETIEYFIVNSSDNVHYILISRHDIKLYLGNILMKGGIVNINSGDFNLTLEETEEFIRKTTNKIIDSKIIKEIYRNTEGWIGAIKLLLTVLNNNKTIKNIPKGNKLFIEYMNREIINSLSQDEIEFLVKTSPLSYFNHSIYKNVDNKDATEIIENLIKKNMLIITIDEEKNIYRYHNILRQYLMEIFDNYDESTKNEIIGKLTSSLIDDKNYDDALSILINYKKYEYALKIIEKNAHNIVATKVLNEFPLEYCSKSVDLAYISLFYSYLNLDYERCILIVDSIDNSINNEMLNCIKIFSLVLNNSFVDDCYFELPKEIDENLNILTKTIYYIFASWALGFASECTKALEMMELIKKANKELSNSYVNLIYDYNRVSLLEVMGKLNESLTGYKELNESIRNKNYKSCFTIFRTVGLPGVYIKKLMDKEAEELINEAQAMLKDFSGSAVLENLAIGIDYNLAEIKYIQGKIDECEKILSDFHKQDKESYAYIQMLALKIRLLSSEERVKKLEYDEFINIYEKKYKNSFYLDTIRIAYGVVLFEIGKYEESLNEFNKIVFISRKNGVGYSLVYSLTWKLILINKFKSDNTRECLNILKEVIFYSREEEIFFPFYVNRKYLKEVIQRFYQELLKDNDNNKFVSKLCDLIGIKDKNEVLSSREMEVLEALINGLSNKEIGERLFISISTVKTHIINIYSKLGVKNRVEAVSKGRKVFSEKYKSKL</sequence>
<dbReference type="SUPFAM" id="SSF46894">
    <property type="entry name" value="C-terminal effector domain of the bipartite response regulators"/>
    <property type="match status" value="1"/>
</dbReference>
<dbReference type="SUPFAM" id="SSF52540">
    <property type="entry name" value="P-loop containing nucleoside triphosphate hydrolases"/>
    <property type="match status" value="1"/>
</dbReference>
<proteinExistence type="predicted"/>
<dbReference type="PANTHER" id="PTHR44688">
    <property type="entry name" value="DNA-BINDING TRANSCRIPTIONAL ACTIVATOR DEVR_DOSR"/>
    <property type="match status" value="1"/>
</dbReference>
<evidence type="ECO:0000256" key="1">
    <source>
        <dbReference type="ARBA" id="ARBA00023015"/>
    </source>
</evidence>
<dbReference type="STRING" id="225345.CLCHR_16630"/>
<reference evidence="5 6" key="1">
    <citation type="submission" date="2017-03" db="EMBL/GenBank/DDBJ databases">
        <title>Genome sequence of Clostridium chromiireducens DSM 23318.</title>
        <authorList>
            <person name="Poehlein A."/>
            <person name="Daniel R."/>
        </authorList>
    </citation>
    <scope>NUCLEOTIDE SEQUENCE [LARGE SCALE GENOMIC DNA]</scope>
    <source>
        <strain evidence="5 6">DSM 23318</strain>
    </source>
</reference>
<evidence type="ECO:0000256" key="2">
    <source>
        <dbReference type="ARBA" id="ARBA00023125"/>
    </source>
</evidence>
<dbReference type="PANTHER" id="PTHR44688:SF16">
    <property type="entry name" value="DNA-BINDING TRANSCRIPTIONAL ACTIVATOR DEVR_DOSR"/>
    <property type="match status" value="1"/>
</dbReference>
<dbReference type="Gene3D" id="1.10.10.10">
    <property type="entry name" value="Winged helix-like DNA-binding domain superfamily/Winged helix DNA-binding domain"/>
    <property type="match status" value="1"/>
</dbReference>
<dbReference type="Gene3D" id="3.40.50.300">
    <property type="entry name" value="P-loop containing nucleotide triphosphate hydrolases"/>
    <property type="match status" value="1"/>
</dbReference>
<name>A0A1V4ITV3_9CLOT</name>
<dbReference type="InterPro" id="IPR036388">
    <property type="entry name" value="WH-like_DNA-bd_sf"/>
</dbReference>
<dbReference type="Pfam" id="PF25873">
    <property type="entry name" value="WHD_MalT"/>
    <property type="match status" value="1"/>
</dbReference>